<comment type="caution">
    <text evidence="3">The sequence shown here is derived from an EMBL/GenBank/DDBJ whole genome shotgun (WGS) entry which is preliminary data.</text>
</comment>
<dbReference type="Proteomes" id="UP000790347">
    <property type="component" value="Unassembled WGS sequence"/>
</dbReference>
<reference evidence="2" key="3">
    <citation type="journal article" date="2021" name="World Allergy Organ. J.">
        <title>Chromosome-level assembly of Dermatophagoides farinae genome and transcriptome reveals two novel allergens Der f 37 and Der f 39.</title>
        <authorList>
            <person name="Chen J."/>
            <person name="Cai Z."/>
            <person name="Fan D."/>
            <person name="Hu J."/>
            <person name="Hou Y."/>
            <person name="He Y."/>
            <person name="Zhang Z."/>
            <person name="Zhao Z."/>
            <person name="Gao P."/>
            <person name="Hu W."/>
            <person name="Sun J."/>
            <person name="Li J."/>
            <person name="Ji K."/>
        </authorList>
    </citation>
    <scope>NUCLEOTIDE SEQUENCE</scope>
    <source>
        <strain evidence="2">JKM2019</strain>
    </source>
</reference>
<reference evidence="3" key="4">
    <citation type="journal article" date="2022" name="Res Sq">
        <title>Comparative Genomics Reveals Insights into the Divergent Evolution of Astigmatic Mites and Household Pest Adaptations.</title>
        <authorList>
            <person name="Xiong Q."/>
            <person name="Wan A.T.-Y."/>
            <person name="Liu X.-Y."/>
            <person name="Fung C.S.-H."/>
            <person name="Xiao X."/>
            <person name="Malainual N."/>
            <person name="Hou J."/>
            <person name="Wang L."/>
            <person name="Wang M."/>
            <person name="Yang K."/>
            <person name="Cui Y."/>
            <person name="Leung E."/>
            <person name="Nong W."/>
            <person name="Shin S.-K."/>
            <person name="Au S."/>
            <person name="Jeong K.Y."/>
            <person name="Chew F.T."/>
            <person name="Hui J."/>
            <person name="Leung T.F."/>
            <person name="Tungtrongchitr A."/>
            <person name="Zhong N."/>
            <person name="Liu Z."/>
            <person name="Tsui S."/>
        </authorList>
    </citation>
    <scope>NUCLEOTIDE SEQUENCE</scope>
    <source>
        <strain evidence="3">Derf</strain>
        <tissue evidence="3">Whole organism</tissue>
    </source>
</reference>
<evidence type="ECO:0000256" key="1">
    <source>
        <dbReference type="SAM" id="Coils"/>
    </source>
</evidence>
<protein>
    <submittedName>
        <fullName evidence="3">Uncharacterized protein</fullName>
    </submittedName>
</protein>
<evidence type="ECO:0000313" key="3">
    <source>
        <dbReference type="EMBL" id="KAH9505808.1"/>
    </source>
</evidence>
<accession>A0A922KZ61</accession>
<feature type="coiled-coil region" evidence="1">
    <location>
        <begin position="78"/>
        <end position="133"/>
    </location>
</feature>
<evidence type="ECO:0000313" key="4">
    <source>
        <dbReference type="Proteomes" id="UP000790347"/>
    </source>
</evidence>
<dbReference type="EMBL" id="ASGP02000005">
    <property type="protein sequence ID" value="KAH9505808.1"/>
    <property type="molecule type" value="Genomic_DNA"/>
</dbReference>
<reference evidence="2" key="2">
    <citation type="submission" date="2020-06" db="EMBL/GenBank/DDBJ databases">
        <authorList>
            <person name="Ji K."/>
            <person name="Li J."/>
        </authorList>
    </citation>
    <scope>NUCLEOTIDE SEQUENCE</scope>
    <source>
        <strain evidence="2">JKM2019</strain>
        <tissue evidence="2">Whole body</tissue>
    </source>
</reference>
<reference evidence="3" key="1">
    <citation type="submission" date="2013-05" db="EMBL/GenBank/DDBJ databases">
        <authorList>
            <person name="Yim A.K.Y."/>
            <person name="Chan T.F."/>
            <person name="Ji K.M."/>
            <person name="Liu X.Y."/>
            <person name="Zhou J.W."/>
            <person name="Li R.Q."/>
            <person name="Yang K.Y."/>
            <person name="Li J."/>
            <person name="Li M."/>
            <person name="Law P.T.W."/>
            <person name="Wu Y.L."/>
            <person name="Cai Z.L."/>
            <person name="Qin H."/>
            <person name="Bao Y."/>
            <person name="Leung R.K.K."/>
            <person name="Ng P.K.S."/>
            <person name="Zou J."/>
            <person name="Zhong X.J."/>
            <person name="Ran P.X."/>
            <person name="Zhong N.S."/>
            <person name="Liu Z.G."/>
            <person name="Tsui S.K.W."/>
        </authorList>
    </citation>
    <scope>NUCLEOTIDE SEQUENCE</scope>
    <source>
        <strain evidence="3">Derf</strain>
        <tissue evidence="3">Whole organism</tissue>
    </source>
</reference>
<keyword evidence="4" id="KW-1185">Reference proteome</keyword>
<dbReference type="EMBL" id="SDOV01000003">
    <property type="protein sequence ID" value="KAH7643073.1"/>
    <property type="molecule type" value="Genomic_DNA"/>
</dbReference>
<sequence>MVDTTCVNIAEAIITPDDNKTLCSSIMEPPFDFTCDSVILDGYAKNLLNSSTITVHETFEDVVGVDLEIVNKKNPCKCDELKKEKLLLAKKLEECHQECQEYRNLIEEKDKINEDLRHKIETIENKIEITKQRDPERVAIQDKIYVQKFGKKFYDYFLNDFDLYRYKFPNFNDSIMKLLNDKDQQVNTGDMNGQLNNMIDDIIEDLKSKLLLADIGADKISDKRLLLNSISGTIFRFIFKKLMSRFPLLEQKYNSLNLNLEKNLLQCLMDKVCNKKNGTRKLYRKKYKNLPDLH</sequence>
<organism evidence="3 4">
    <name type="scientific">Dermatophagoides farinae</name>
    <name type="common">American house dust mite</name>
    <dbReference type="NCBI Taxonomy" id="6954"/>
    <lineage>
        <taxon>Eukaryota</taxon>
        <taxon>Metazoa</taxon>
        <taxon>Ecdysozoa</taxon>
        <taxon>Arthropoda</taxon>
        <taxon>Chelicerata</taxon>
        <taxon>Arachnida</taxon>
        <taxon>Acari</taxon>
        <taxon>Acariformes</taxon>
        <taxon>Sarcoptiformes</taxon>
        <taxon>Astigmata</taxon>
        <taxon>Psoroptidia</taxon>
        <taxon>Analgoidea</taxon>
        <taxon>Pyroglyphidae</taxon>
        <taxon>Dermatophagoidinae</taxon>
        <taxon>Dermatophagoides</taxon>
    </lineage>
</organism>
<gene>
    <name evidence="3" type="ORF">DERF_010579</name>
    <name evidence="2" type="ORF">HUG17_9764</name>
</gene>
<proteinExistence type="predicted"/>
<name>A0A922KZ61_DERFA</name>
<evidence type="ECO:0000313" key="2">
    <source>
        <dbReference type="EMBL" id="KAH7643073.1"/>
    </source>
</evidence>
<dbReference type="Proteomes" id="UP000828236">
    <property type="component" value="Unassembled WGS sequence"/>
</dbReference>
<keyword evidence="1" id="KW-0175">Coiled coil</keyword>
<dbReference type="AlphaFoldDB" id="A0A922KZ61"/>